<proteinExistence type="predicted"/>
<evidence type="ECO:0000313" key="2">
    <source>
        <dbReference type="Proteomes" id="UP000011115"/>
    </source>
</evidence>
<gene>
    <name evidence="1" type="primary">LOC102588271</name>
</gene>
<dbReference type="Proteomes" id="UP000011115">
    <property type="component" value="Unassembled WGS sequence"/>
</dbReference>
<dbReference type="AlphaFoldDB" id="M1AUC3"/>
<protein>
    <submittedName>
        <fullName evidence="1">Signal peptidase I</fullName>
    </submittedName>
</protein>
<dbReference type="Gramene" id="PGSC0003DMT400030501">
    <property type="protein sequence ID" value="PGSC0003DMT400030501"/>
    <property type="gene ID" value="PGSC0003DMG402011681"/>
</dbReference>
<organism evidence="1 2">
    <name type="scientific">Solanum tuberosum</name>
    <name type="common">Potato</name>
    <dbReference type="NCBI Taxonomy" id="4113"/>
    <lineage>
        <taxon>Eukaryota</taxon>
        <taxon>Viridiplantae</taxon>
        <taxon>Streptophyta</taxon>
        <taxon>Embryophyta</taxon>
        <taxon>Tracheophyta</taxon>
        <taxon>Spermatophyta</taxon>
        <taxon>Magnoliopsida</taxon>
        <taxon>eudicotyledons</taxon>
        <taxon>Gunneridae</taxon>
        <taxon>Pentapetalae</taxon>
        <taxon>asterids</taxon>
        <taxon>lamiids</taxon>
        <taxon>Solanales</taxon>
        <taxon>Solanaceae</taxon>
        <taxon>Solanoideae</taxon>
        <taxon>Solaneae</taxon>
        <taxon>Solanum</taxon>
    </lineage>
</organism>
<dbReference type="HOGENOM" id="CLU_1858804_0_0_1"/>
<reference evidence="2" key="1">
    <citation type="journal article" date="2011" name="Nature">
        <title>Genome sequence and analysis of the tuber crop potato.</title>
        <authorList>
            <consortium name="The Potato Genome Sequencing Consortium"/>
        </authorList>
    </citation>
    <scope>NUCLEOTIDE SEQUENCE [LARGE SCALE GENOMIC DNA]</scope>
    <source>
        <strain evidence="2">cv. DM1-3 516 R44</strain>
    </source>
</reference>
<name>M1AUC3_SOLTU</name>
<sequence>MVLFVYVIQDVLEGIAEREKWDLQDLRVSKLDVKKSKFGTFRKYEFRVRIGKTEFVFMMADEVSQWKSFHFPNKNESDFESLVKEIGSKVTLDVLKIQGPFELYATGDDYLSLTFPVCSPNPLILPLFVAVHFASYIR</sequence>
<keyword evidence="2" id="KW-1185">Reference proteome</keyword>
<dbReference type="EnsemblPlants" id="PGSC0003DMT400030501">
    <property type="protein sequence ID" value="PGSC0003DMT400030501"/>
    <property type="gene ID" value="PGSC0003DMG402011681"/>
</dbReference>
<dbReference type="PANTHER" id="PTHR34454:SF3">
    <property type="entry name" value="PEPTIDASE I, PUTATIVE-RELATED"/>
    <property type="match status" value="1"/>
</dbReference>
<evidence type="ECO:0000313" key="1">
    <source>
        <dbReference type="EnsemblPlants" id="PGSC0003DMT400030501"/>
    </source>
</evidence>
<dbReference type="InterPro" id="IPR053283">
    <property type="entry name" value="TUNICAMYCIN_INDUCED_1"/>
</dbReference>
<reference evidence="1" key="2">
    <citation type="submission" date="2015-06" db="UniProtKB">
        <authorList>
            <consortium name="EnsemblPlants"/>
        </authorList>
    </citation>
    <scope>IDENTIFICATION</scope>
    <source>
        <strain evidence="1">DM1-3 516 R44</strain>
    </source>
</reference>
<accession>M1AUC3</accession>
<dbReference type="ExpressionAtlas" id="M1AUC3">
    <property type="expression patterns" value="baseline"/>
</dbReference>
<dbReference type="OrthoDB" id="308440at2759"/>
<dbReference type="PANTHER" id="PTHR34454">
    <property type="entry name" value="TUNICAMYCIN INDUCED PROTEIN"/>
    <property type="match status" value="1"/>
</dbReference>